<dbReference type="EMBL" id="WIXE01008692">
    <property type="protein sequence ID" value="KAK5979084.1"/>
    <property type="molecule type" value="Genomic_DNA"/>
</dbReference>
<feature type="compositionally biased region" description="Basic and acidic residues" evidence="1">
    <location>
        <begin position="63"/>
        <end position="105"/>
    </location>
</feature>
<evidence type="ECO:0000256" key="1">
    <source>
        <dbReference type="SAM" id="MobiDB-lite"/>
    </source>
</evidence>
<feature type="region of interest" description="Disordered" evidence="1">
    <location>
        <begin position="36"/>
        <end position="105"/>
    </location>
</feature>
<dbReference type="Proteomes" id="UP001331761">
    <property type="component" value="Unassembled WGS sequence"/>
</dbReference>
<evidence type="ECO:0000313" key="2">
    <source>
        <dbReference type="EMBL" id="KAK5979084.1"/>
    </source>
</evidence>
<dbReference type="AlphaFoldDB" id="A0AAN8J299"/>
<name>A0AAN8J299_TRICO</name>
<keyword evidence="3" id="KW-1185">Reference proteome</keyword>
<proteinExistence type="predicted"/>
<sequence length="180" mass="21717">MLFVILVVCATVCAEPWHTRWFMTKPKPYVKWYASTVSPSRPPPPDDEGEFFGRFSAPFQHPTNKEESRRPHSHEECRHHPHPEGDRHRRYPKEDRHRHSYGEEGRHLYHEEDRYHPYHEEDRYRQHAKKQICSGDFLKKYDGVGPYERYHKILSVTVQFEHGNRTVSCTNNGRYHHHHL</sequence>
<comment type="caution">
    <text evidence="2">The sequence shown here is derived from an EMBL/GenBank/DDBJ whole genome shotgun (WGS) entry which is preliminary data.</text>
</comment>
<accession>A0AAN8J299</accession>
<gene>
    <name evidence="2" type="ORF">GCK32_006882</name>
</gene>
<protein>
    <submittedName>
        <fullName evidence="2">Uncharacterized protein</fullName>
    </submittedName>
</protein>
<reference evidence="2 3" key="1">
    <citation type="submission" date="2019-10" db="EMBL/GenBank/DDBJ databases">
        <title>Assembly and Annotation for the nematode Trichostrongylus colubriformis.</title>
        <authorList>
            <person name="Martin J."/>
        </authorList>
    </citation>
    <scope>NUCLEOTIDE SEQUENCE [LARGE SCALE GENOMIC DNA]</scope>
    <source>
        <strain evidence="2">G859</strain>
        <tissue evidence="2">Whole worm</tissue>
    </source>
</reference>
<organism evidence="2 3">
    <name type="scientific">Trichostrongylus colubriformis</name>
    <name type="common">Black scour worm</name>
    <dbReference type="NCBI Taxonomy" id="6319"/>
    <lineage>
        <taxon>Eukaryota</taxon>
        <taxon>Metazoa</taxon>
        <taxon>Ecdysozoa</taxon>
        <taxon>Nematoda</taxon>
        <taxon>Chromadorea</taxon>
        <taxon>Rhabditida</taxon>
        <taxon>Rhabditina</taxon>
        <taxon>Rhabditomorpha</taxon>
        <taxon>Strongyloidea</taxon>
        <taxon>Trichostrongylidae</taxon>
        <taxon>Trichostrongylus</taxon>
    </lineage>
</organism>
<evidence type="ECO:0000313" key="3">
    <source>
        <dbReference type="Proteomes" id="UP001331761"/>
    </source>
</evidence>